<dbReference type="GO" id="GO:0003735">
    <property type="term" value="F:structural constituent of ribosome"/>
    <property type="evidence" value="ECO:0007669"/>
    <property type="project" value="InterPro"/>
</dbReference>
<organism evidence="9 10">
    <name type="scientific">Actinomadura rubteroloni</name>
    <dbReference type="NCBI Taxonomy" id="1926885"/>
    <lineage>
        <taxon>Bacteria</taxon>
        <taxon>Bacillati</taxon>
        <taxon>Actinomycetota</taxon>
        <taxon>Actinomycetes</taxon>
        <taxon>Streptosporangiales</taxon>
        <taxon>Thermomonosporaceae</taxon>
        <taxon>Actinomadura</taxon>
    </lineage>
</organism>
<comment type="caution">
    <text evidence="9">The sequence shown here is derived from an EMBL/GenBank/DDBJ whole genome shotgun (WGS) entry which is preliminary data.</text>
</comment>
<dbReference type="PANTHER" id="PTHR21368">
    <property type="entry name" value="50S RIBOSOMAL PROTEIN L9"/>
    <property type="match status" value="1"/>
</dbReference>
<dbReference type="InterPro" id="IPR036791">
    <property type="entry name" value="Ribosomal_bL9_C_sf"/>
</dbReference>
<keyword evidence="2 7" id="KW-0699">rRNA-binding</keyword>
<accession>A0A2P4UMR1</accession>
<dbReference type="Proteomes" id="UP000242367">
    <property type="component" value="Unassembled WGS sequence"/>
</dbReference>
<dbReference type="AlphaFoldDB" id="A0A2P4UMR1"/>
<keyword evidence="4 7" id="KW-0689">Ribosomal protein</keyword>
<dbReference type="InterPro" id="IPR020070">
    <property type="entry name" value="Ribosomal_bL9_N"/>
</dbReference>
<evidence type="ECO:0000256" key="5">
    <source>
        <dbReference type="ARBA" id="ARBA00023274"/>
    </source>
</evidence>
<dbReference type="GO" id="GO:1990904">
    <property type="term" value="C:ribonucleoprotein complex"/>
    <property type="evidence" value="ECO:0007669"/>
    <property type="project" value="UniProtKB-KW"/>
</dbReference>
<evidence type="ECO:0000259" key="8">
    <source>
        <dbReference type="PROSITE" id="PS00651"/>
    </source>
</evidence>
<evidence type="ECO:0000256" key="6">
    <source>
        <dbReference type="ARBA" id="ARBA00035292"/>
    </source>
</evidence>
<gene>
    <name evidence="7 9" type="primary">rplI</name>
    <name evidence="9" type="ORF">BTM25_07320</name>
</gene>
<dbReference type="SUPFAM" id="SSF55653">
    <property type="entry name" value="Ribosomal protein L9 C-domain"/>
    <property type="match status" value="1"/>
</dbReference>
<evidence type="ECO:0000256" key="3">
    <source>
        <dbReference type="ARBA" id="ARBA00022884"/>
    </source>
</evidence>
<dbReference type="EMBL" id="MTBP01000001">
    <property type="protein sequence ID" value="POM26335.1"/>
    <property type="molecule type" value="Genomic_DNA"/>
</dbReference>
<comment type="similarity">
    <text evidence="1 7">Belongs to the bacterial ribosomal protein bL9 family.</text>
</comment>
<evidence type="ECO:0000256" key="1">
    <source>
        <dbReference type="ARBA" id="ARBA00010605"/>
    </source>
</evidence>
<keyword evidence="3 7" id="KW-0694">RNA-binding</keyword>
<keyword evidence="5 7" id="KW-0687">Ribonucleoprotein</keyword>
<dbReference type="GO" id="GO:0005840">
    <property type="term" value="C:ribosome"/>
    <property type="evidence" value="ECO:0007669"/>
    <property type="project" value="UniProtKB-KW"/>
</dbReference>
<comment type="function">
    <text evidence="7">Binds to the 23S rRNA.</text>
</comment>
<evidence type="ECO:0000256" key="7">
    <source>
        <dbReference type="HAMAP-Rule" id="MF_00503"/>
    </source>
</evidence>
<evidence type="ECO:0000313" key="9">
    <source>
        <dbReference type="EMBL" id="POM26335.1"/>
    </source>
</evidence>
<feature type="domain" description="Ribosomal protein L9" evidence="8">
    <location>
        <begin position="13"/>
        <end position="40"/>
    </location>
</feature>
<sequence length="148" mass="15884">MKLILTQQVSGLGEPGDVIEVRDGYGRNYLVPRGFAIKWTRGAESQVESIKKARSAREIATVEHAKEVAGRLKSIKVTLRTRTGANGRLFGAVTAADIAAAVKDADGPDLDRRRIEIGNPIKTTGTHQVSVRLHAEVSATIDVNVVSA</sequence>
<protein>
    <recommendedName>
        <fullName evidence="6 7">Large ribosomal subunit protein bL9</fullName>
    </recommendedName>
</protein>
<dbReference type="InterPro" id="IPR020069">
    <property type="entry name" value="Ribosomal_bL9_C"/>
</dbReference>
<evidence type="ECO:0000256" key="2">
    <source>
        <dbReference type="ARBA" id="ARBA00022730"/>
    </source>
</evidence>
<evidence type="ECO:0000313" key="10">
    <source>
        <dbReference type="Proteomes" id="UP000242367"/>
    </source>
</evidence>
<dbReference type="InterPro" id="IPR020594">
    <property type="entry name" value="Ribosomal_bL9_bac/chp"/>
</dbReference>
<dbReference type="GO" id="GO:0006412">
    <property type="term" value="P:translation"/>
    <property type="evidence" value="ECO:0007669"/>
    <property type="project" value="UniProtKB-UniRule"/>
</dbReference>
<dbReference type="Gene3D" id="3.40.5.10">
    <property type="entry name" value="Ribosomal protein L9, N-terminal domain"/>
    <property type="match status" value="1"/>
</dbReference>
<dbReference type="SUPFAM" id="SSF55658">
    <property type="entry name" value="L9 N-domain-like"/>
    <property type="match status" value="1"/>
</dbReference>
<dbReference type="PROSITE" id="PS00651">
    <property type="entry name" value="RIBOSOMAL_L9"/>
    <property type="match status" value="1"/>
</dbReference>
<dbReference type="HAMAP" id="MF_00503">
    <property type="entry name" value="Ribosomal_bL9"/>
    <property type="match status" value="1"/>
</dbReference>
<dbReference type="Pfam" id="PF01281">
    <property type="entry name" value="Ribosomal_L9_N"/>
    <property type="match status" value="1"/>
</dbReference>
<dbReference type="InterPro" id="IPR009027">
    <property type="entry name" value="Ribosomal_bL9/RNase_H1_N"/>
</dbReference>
<dbReference type="RefSeq" id="WP_103561319.1">
    <property type="nucleotide sequence ID" value="NZ_MTBP01000001.1"/>
</dbReference>
<proteinExistence type="inferred from homology"/>
<dbReference type="NCBIfam" id="TIGR00158">
    <property type="entry name" value="L9"/>
    <property type="match status" value="1"/>
</dbReference>
<dbReference type="InterPro" id="IPR036935">
    <property type="entry name" value="Ribosomal_bL9_N_sf"/>
</dbReference>
<dbReference type="InterPro" id="IPR000244">
    <property type="entry name" value="Ribosomal_bL9"/>
</dbReference>
<dbReference type="Pfam" id="PF03948">
    <property type="entry name" value="Ribosomal_L9_C"/>
    <property type="match status" value="1"/>
</dbReference>
<name>A0A2P4UMR1_9ACTN</name>
<dbReference type="FunFam" id="3.40.5.10:FF:000003">
    <property type="entry name" value="50S ribosomal protein L9"/>
    <property type="match status" value="1"/>
</dbReference>
<dbReference type="Gene3D" id="3.10.430.100">
    <property type="entry name" value="Ribosomal protein L9, C-terminal domain"/>
    <property type="match status" value="1"/>
</dbReference>
<evidence type="ECO:0000256" key="4">
    <source>
        <dbReference type="ARBA" id="ARBA00022980"/>
    </source>
</evidence>
<keyword evidence="10" id="KW-1185">Reference proteome</keyword>
<dbReference type="GO" id="GO:0019843">
    <property type="term" value="F:rRNA binding"/>
    <property type="evidence" value="ECO:0007669"/>
    <property type="project" value="UniProtKB-UniRule"/>
</dbReference>
<reference evidence="9 10" key="1">
    <citation type="journal article" date="2017" name="Chemistry">
        <title>Isolation, Biosynthesis and Chemical Modifications of Rubterolones A-F: Rare Tropolone Alkaloids from Actinomadura sp. 5-2.</title>
        <authorList>
            <person name="Guo H."/>
            <person name="Benndorf R."/>
            <person name="Leichnitz D."/>
            <person name="Klassen J.L."/>
            <person name="Vollmers J."/>
            <person name="Gorls H."/>
            <person name="Steinacker M."/>
            <person name="Weigel C."/>
            <person name="Dahse H.M."/>
            <person name="Kaster A.K."/>
            <person name="de Beer Z.W."/>
            <person name="Poulsen M."/>
            <person name="Beemelmanns C."/>
        </authorList>
    </citation>
    <scope>NUCLEOTIDE SEQUENCE [LARGE SCALE GENOMIC DNA]</scope>
    <source>
        <strain evidence="9 10">5-2</strain>
    </source>
</reference>